<accession>A0A8J5NAV1</accession>
<dbReference type="Proteomes" id="UP000747542">
    <property type="component" value="Unassembled WGS sequence"/>
</dbReference>
<feature type="compositionally biased region" description="Basic and acidic residues" evidence="1">
    <location>
        <begin position="86"/>
        <end position="99"/>
    </location>
</feature>
<evidence type="ECO:0000313" key="2">
    <source>
        <dbReference type="EMBL" id="KAG7176124.1"/>
    </source>
</evidence>
<proteinExistence type="predicted"/>
<feature type="region of interest" description="Disordered" evidence="1">
    <location>
        <begin position="37"/>
        <end position="115"/>
    </location>
</feature>
<feature type="compositionally biased region" description="Basic and acidic residues" evidence="1">
    <location>
        <begin position="64"/>
        <end position="78"/>
    </location>
</feature>
<keyword evidence="3" id="KW-1185">Reference proteome</keyword>
<sequence length="115" mass="12719">MFNVLTSSRHSREGGLVSCWADAVPTCRMKEKHLVHHQTKGQNISHEALRPGNSKANGAAEAAVKTERNDEAVLEGKRRLVPWSFEHPKHPTRGTEHESCTTTNGEEDEDAGAHK</sequence>
<dbReference type="AlphaFoldDB" id="A0A8J5NAV1"/>
<dbReference type="EMBL" id="JAHLQT010004117">
    <property type="protein sequence ID" value="KAG7176124.1"/>
    <property type="molecule type" value="Genomic_DNA"/>
</dbReference>
<evidence type="ECO:0000313" key="3">
    <source>
        <dbReference type="Proteomes" id="UP000747542"/>
    </source>
</evidence>
<comment type="caution">
    <text evidence="2">The sequence shown here is derived from an EMBL/GenBank/DDBJ whole genome shotgun (WGS) entry which is preliminary data.</text>
</comment>
<organism evidence="2 3">
    <name type="scientific">Homarus americanus</name>
    <name type="common">American lobster</name>
    <dbReference type="NCBI Taxonomy" id="6706"/>
    <lineage>
        <taxon>Eukaryota</taxon>
        <taxon>Metazoa</taxon>
        <taxon>Ecdysozoa</taxon>
        <taxon>Arthropoda</taxon>
        <taxon>Crustacea</taxon>
        <taxon>Multicrustacea</taxon>
        <taxon>Malacostraca</taxon>
        <taxon>Eumalacostraca</taxon>
        <taxon>Eucarida</taxon>
        <taxon>Decapoda</taxon>
        <taxon>Pleocyemata</taxon>
        <taxon>Astacidea</taxon>
        <taxon>Nephropoidea</taxon>
        <taxon>Nephropidae</taxon>
        <taxon>Homarus</taxon>
    </lineage>
</organism>
<evidence type="ECO:0000256" key="1">
    <source>
        <dbReference type="SAM" id="MobiDB-lite"/>
    </source>
</evidence>
<feature type="compositionally biased region" description="Acidic residues" evidence="1">
    <location>
        <begin position="105"/>
        <end position="115"/>
    </location>
</feature>
<protein>
    <submittedName>
        <fullName evidence="2">Uncharacterized protein</fullName>
    </submittedName>
</protein>
<name>A0A8J5NAV1_HOMAM</name>
<reference evidence="2" key="1">
    <citation type="journal article" date="2021" name="Sci. Adv.">
        <title>The American lobster genome reveals insights on longevity, neural, and immune adaptations.</title>
        <authorList>
            <person name="Polinski J.M."/>
            <person name="Zimin A.V."/>
            <person name="Clark K.F."/>
            <person name="Kohn A.B."/>
            <person name="Sadowski N."/>
            <person name="Timp W."/>
            <person name="Ptitsyn A."/>
            <person name="Khanna P."/>
            <person name="Romanova D.Y."/>
            <person name="Williams P."/>
            <person name="Greenwood S.J."/>
            <person name="Moroz L.L."/>
            <person name="Walt D.R."/>
            <person name="Bodnar A.G."/>
        </authorList>
    </citation>
    <scope>NUCLEOTIDE SEQUENCE</scope>
    <source>
        <strain evidence="2">GMGI-L3</strain>
    </source>
</reference>
<gene>
    <name evidence="2" type="ORF">Hamer_G020969</name>
</gene>